<dbReference type="InterPro" id="IPR045851">
    <property type="entry name" value="AMP-bd_C_sf"/>
</dbReference>
<evidence type="ECO:0000259" key="13">
    <source>
        <dbReference type="Pfam" id="PF01514"/>
    </source>
</evidence>
<dbReference type="Proteomes" id="UP000192731">
    <property type="component" value="Unassembled WGS sequence"/>
</dbReference>
<keyword evidence="4" id="KW-1003">Cell membrane</keyword>
<dbReference type="Gene3D" id="3.30.300.30">
    <property type="match status" value="1"/>
</dbReference>
<keyword evidence="15" id="KW-0969">Cilium</keyword>
<keyword evidence="7 12" id="KW-0472">Membrane</keyword>
<dbReference type="AlphaFoldDB" id="A0A1W1UN27"/>
<keyword evidence="8 9" id="KW-0975">Bacterial flagellum</keyword>
<dbReference type="InterPro" id="IPR006182">
    <property type="entry name" value="FliF_N_dom"/>
</dbReference>
<dbReference type="InterPro" id="IPR000067">
    <property type="entry name" value="FlgMring_FliF"/>
</dbReference>
<dbReference type="STRING" id="656914.SAMN00017405_0932"/>
<dbReference type="EMBL" id="FWWT01000008">
    <property type="protein sequence ID" value="SMB82487.1"/>
    <property type="molecule type" value="Genomic_DNA"/>
</dbReference>
<accession>A0A1W1UN27</accession>
<evidence type="ECO:0000256" key="6">
    <source>
        <dbReference type="ARBA" id="ARBA00022989"/>
    </source>
</evidence>
<dbReference type="RefSeq" id="WP_084052182.1">
    <property type="nucleotide sequence ID" value="NZ_FWWT01000008.1"/>
</dbReference>
<keyword evidence="10" id="KW-0175">Coiled coil</keyword>
<evidence type="ECO:0000256" key="11">
    <source>
        <dbReference type="SAM" id="MobiDB-lite"/>
    </source>
</evidence>
<feature type="transmembrane region" description="Helical" evidence="12">
    <location>
        <begin position="21"/>
        <end position="41"/>
    </location>
</feature>
<feature type="compositionally biased region" description="Low complexity" evidence="11">
    <location>
        <begin position="327"/>
        <end position="337"/>
    </location>
</feature>
<evidence type="ECO:0000256" key="3">
    <source>
        <dbReference type="ARBA" id="ARBA00007971"/>
    </source>
</evidence>
<dbReference type="PANTHER" id="PTHR30046">
    <property type="entry name" value="FLAGELLAR M-RING PROTEIN"/>
    <property type="match status" value="1"/>
</dbReference>
<keyword evidence="15" id="KW-0966">Cell projection</keyword>
<evidence type="ECO:0000256" key="12">
    <source>
        <dbReference type="SAM" id="Phobius"/>
    </source>
</evidence>
<feature type="domain" description="Flagellar M-ring C-terminal" evidence="14">
    <location>
        <begin position="252"/>
        <end position="403"/>
    </location>
</feature>
<name>A0A1W1UN27_DESTI</name>
<evidence type="ECO:0000256" key="2">
    <source>
        <dbReference type="ARBA" id="ARBA00004651"/>
    </source>
</evidence>
<feature type="transmembrane region" description="Helical" evidence="12">
    <location>
        <begin position="431"/>
        <end position="452"/>
    </location>
</feature>
<feature type="region of interest" description="Disordered" evidence="11">
    <location>
        <begin position="297"/>
        <end position="337"/>
    </location>
</feature>
<evidence type="ECO:0000256" key="8">
    <source>
        <dbReference type="ARBA" id="ARBA00023143"/>
    </source>
</evidence>
<proteinExistence type="inferred from homology"/>
<dbReference type="NCBIfam" id="TIGR00206">
    <property type="entry name" value="fliF"/>
    <property type="match status" value="1"/>
</dbReference>
<evidence type="ECO:0000256" key="5">
    <source>
        <dbReference type="ARBA" id="ARBA00022692"/>
    </source>
</evidence>
<comment type="similarity">
    <text evidence="3 9">Belongs to the FliF family.</text>
</comment>
<dbReference type="GO" id="GO:0005886">
    <property type="term" value="C:plasma membrane"/>
    <property type="evidence" value="ECO:0007669"/>
    <property type="project" value="UniProtKB-SubCell"/>
</dbReference>
<keyword evidence="15" id="KW-0282">Flagellum</keyword>
<comment type="function">
    <text evidence="9">The M ring may be actively involved in energy transduction.</text>
</comment>
<evidence type="ECO:0000313" key="16">
    <source>
        <dbReference type="Proteomes" id="UP000192731"/>
    </source>
</evidence>
<evidence type="ECO:0000256" key="9">
    <source>
        <dbReference type="PIRNR" id="PIRNR004862"/>
    </source>
</evidence>
<evidence type="ECO:0000313" key="15">
    <source>
        <dbReference type="EMBL" id="SMB82487.1"/>
    </source>
</evidence>
<sequence length="522" mass="58016">MNKLLKNLTDRWAKLSKTQKSAVAVMGISLILASIFFYSWMIKINYSPLVSNMQVESAGKIAEKLKEMNVPYKLADEGKTIMVPEEKVYDLRLQLASDGVFTSEGMGFELFDNSPLGTTDFERQLNKQRALQEELRRTIIQLDAVDQARVHLVIPEKSVFIDEQGQSTASIFLKLKPMKSLEPAQIKGIVELVARSVENLDPKNVSVIDTKGQVLSDGINSESAGLSALQLKQQELKKAFEKDLEKRIQNLLERMFGAGKVLTMISADLDFNQREVTSVDWGENVIRSEQLLENDGASSSGNAGLVGENNRLTDTELGDSYPGLDGSGASSSNSSESIKNYEIDKIEEKIKYSPGEIKNLSIAVTVDGRLSQGNRAEIEEIVAAAAGFNPERGDKISVLSMEFDNSLLEENKKEMEKLAAEAQKQENINTIISWVIKGLGALAVLIFVILFMRSRKSKPKKQQVAITQPTPIAQVEEEISKEQQDQKIIANKSMQQQKKAQKIVQENTKEAVQVINTWLSED</sequence>
<keyword evidence="16" id="KW-1185">Reference proteome</keyword>
<reference evidence="15 16" key="1">
    <citation type="submission" date="2017-04" db="EMBL/GenBank/DDBJ databases">
        <authorList>
            <person name="Afonso C.L."/>
            <person name="Miller P.J."/>
            <person name="Scott M.A."/>
            <person name="Spackman E."/>
            <person name="Goraichik I."/>
            <person name="Dimitrov K.M."/>
            <person name="Suarez D.L."/>
            <person name="Swayne D.E."/>
        </authorList>
    </citation>
    <scope>NUCLEOTIDE SEQUENCE [LARGE SCALE GENOMIC DNA]</scope>
    <source>
        <strain evidence="15 16">DSM 11270</strain>
    </source>
</reference>
<keyword evidence="5 12" id="KW-0812">Transmembrane</keyword>
<gene>
    <name evidence="15" type="ORF">SAMN00017405_0932</name>
</gene>
<feature type="coiled-coil region" evidence="10">
    <location>
        <begin position="401"/>
        <end position="428"/>
    </location>
</feature>
<dbReference type="PRINTS" id="PR01009">
    <property type="entry name" value="FLGMRINGFLIF"/>
</dbReference>
<organism evidence="15 16">
    <name type="scientific">Desulfonispora thiosulfatigenes DSM 11270</name>
    <dbReference type="NCBI Taxonomy" id="656914"/>
    <lineage>
        <taxon>Bacteria</taxon>
        <taxon>Bacillati</taxon>
        <taxon>Bacillota</taxon>
        <taxon>Clostridia</taxon>
        <taxon>Eubacteriales</taxon>
        <taxon>Peptococcaceae</taxon>
        <taxon>Desulfonispora</taxon>
    </lineage>
</organism>
<protein>
    <recommendedName>
        <fullName evidence="9">Flagellar M-ring protein</fullName>
    </recommendedName>
</protein>
<dbReference type="Pfam" id="PF08345">
    <property type="entry name" value="YscJ_FliF_C"/>
    <property type="match status" value="1"/>
</dbReference>
<dbReference type="InterPro" id="IPR043427">
    <property type="entry name" value="YscJ/FliF"/>
</dbReference>
<dbReference type="InterPro" id="IPR013556">
    <property type="entry name" value="Flag_M-ring_C"/>
</dbReference>
<evidence type="ECO:0000256" key="7">
    <source>
        <dbReference type="ARBA" id="ARBA00023136"/>
    </source>
</evidence>
<dbReference type="GO" id="GO:0071973">
    <property type="term" value="P:bacterial-type flagellum-dependent cell motility"/>
    <property type="evidence" value="ECO:0007669"/>
    <property type="project" value="InterPro"/>
</dbReference>
<dbReference type="Pfam" id="PF01514">
    <property type="entry name" value="YscJ_FliF"/>
    <property type="match status" value="1"/>
</dbReference>
<comment type="subcellular location">
    <subcellularLocation>
        <location evidence="1 9">Bacterial flagellum basal body</location>
    </subcellularLocation>
    <subcellularLocation>
        <location evidence="2">Cell membrane</location>
        <topology evidence="2">Multi-pass membrane protein</topology>
    </subcellularLocation>
</comment>
<dbReference type="OrthoDB" id="9807026at2"/>
<feature type="domain" description="Flagellar M-ring N-terminal" evidence="13">
    <location>
        <begin position="45"/>
        <end position="216"/>
    </location>
</feature>
<dbReference type="PANTHER" id="PTHR30046:SF0">
    <property type="entry name" value="FLAGELLAR M-RING PROTEIN"/>
    <property type="match status" value="1"/>
</dbReference>
<dbReference type="PIRSF" id="PIRSF004862">
    <property type="entry name" value="FliF"/>
    <property type="match status" value="1"/>
</dbReference>
<dbReference type="GO" id="GO:0009431">
    <property type="term" value="C:bacterial-type flagellum basal body, MS ring"/>
    <property type="evidence" value="ECO:0007669"/>
    <property type="project" value="InterPro"/>
</dbReference>
<evidence type="ECO:0000256" key="10">
    <source>
        <dbReference type="SAM" id="Coils"/>
    </source>
</evidence>
<evidence type="ECO:0000259" key="14">
    <source>
        <dbReference type="Pfam" id="PF08345"/>
    </source>
</evidence>
<evidence type="ECO:0000256" key="1">
    <source>
        <dbReference type="ARBA" id="ARBA00004117"/>
    </source>
</evidence>
<dbReference type="GO" id="GO:0003774">
    <property type="term" value="F:cytoskeletal motor activity"/>
    <property type="evidence" value="ECO:0007669"/>
    <property type="project" value="InterPro"/>
</dbReference>
<evidence type="ECO:0000256" key="4">
    <source>
        <dbReference type="ARBA" id="ARBA00022475"/>
    </source>
</evidence>
<keyword evidence="6 12" id="KW-1133">Transmembrane helix</keyword>